<dbReference type="Proteomes" id="UP000801492">
    <property type="component" value="Unassembled WGS sequence"/>
</dbReference>
<gene>
    <name evidence="2" type="ORF">ILUMI_17836</name>
</gene>
<dbReference type="AlphaFoldDB" id="A0A8K0CQB0"/>
<dbReference type="EMBL" id="VTPC01078173">
    <property type="protein sequence ID" value="KAF2888337.1"/>
    <property type="molecule type" value="Genomic_DNA"/>
</dbReference>
<accession>A0A8K0CQB0</accession>
<organism evidence="2 3">
    <name type="scientific">Ignelater luminosus</name>
    <name type="common">Cucubano</name>
    <name type="synonym">Pyrophorus luminosus</name>
    <dbReference type="NCBI Taxonomy" id="2038154"/>
    <lineage>
        <taxon>Eukaryota</taxon>
        <taxon>Metazoa</taxon>
        <taxon>Ecdysozoa</taxon>
        <taxon>Arthropoda</taxon>
        <taxon>Hexapoda</taxon>
        <taxon>Insecta</taxon>
        <taxon>Pterygota</taxon>
        <taxon>Neoptera</taxon>
        <taxon>Endopterygota</taxon>
        <taxon>Coleoptera</taxon>
        <taxon>Polyphaga</taxon>
        <taxon>Elateriformia</taxon>
        <taxon>Elateroidea</taxon>
        <taxon>Elateridae</taxon>
        <taxon>Agrypninae</taxon>
        <taxon>Pyrophorini</taxon>
        <taxon>Ignelater</taxon>
    </lineage>
</organism>
<dbReference type="OrthoDB" id="6433758at2759"/>
<keyword evidence="3" id="KW-1185">Reference proteome</keyword>
<protein>
    <recommendedName>
        <fullName evidence="1">DUF7041 domain-containing protein</fullName>
    </recommendedName>
</protein>
<evidence type="ECO:0000313" key="2">
    <source>
        <dbReference type="EMBL" id="KAF2888337.1"/>
    </source>
</evidence>
<comment type="caution">
    <text evidence="2">The sequence shown here is derived from an EMBL/GenBank/DDBJ whole genome shotgun (WGS) entry which is preliminary data.</text>
</comment>
<evidence type="ECO:0000259" key="1">
    <source>
        <dbReference type="Pfam" id="PF23055"/>
    </source>
</evidence>
<dbReference type="PANTHER" id="PTHR33327">
    <property type="entry name" value="ENDONUCLEASE"/>
    <property type="match status" value="1"/>
</dbReference>
<evidence type="ECO:0000313" key="3">
    <source>
        <dbReference type="Proteomes" id="UP000801492"/>
    </source>
</evidence>
<dbReference type="Pfam" id="PF23055">
    <property type="entry name" value="DUF7041"/>
    <property type="match status" value="1"/>
</dbReference>
<dbReference type="InterPro" id="IPR055469">
    <property type="entry name" value="DUF7041"/>
</dbReference>
<feature type="domain" description="DUF7041" evidence="1">
    <location>
        <begin position="2"/>
        <end position="57"/>
    </location>
</feature>
<reference evidence="2" key="1">
    <citation type="submission" date="2019-08" db="EMBL/GenBank/DDBJ databases">
        <title>The genome of the North American firefly Photinus pyralis.</title>
        <authorList>
            <consortium name="Photinus pyralis genome working group"/>
            <person name="Fallon T.R."/>
            <person name="Sander Lower S.E."/>
            <person name="Weng J.-K."/>
        </authorList>
    </citation>
    <scope>NUCLEOTIDE SEQUENCE</scope>
    <source>
        <strain evidence="2">TRF0915ILg1</strain>
        <tissue evidence="2">Whole body</tissue>
    </source>
</reference>
<proteinExistence type="predicted"/>
<name>A0A8K0CQB0_IGNLU</name>
<sequence>MQDFTKYGYMVRQLDNQTLEVIEDVIVSPPTAGRYEKIKNKLIKRLSASQEQRLRQLESQPSTDLIKSLWLNRHPTTLQAILAVSTETSLDKLDELADKINKSTPRRQVASVSSSNSELKIIRKQPPELDVQVASLTHF</sequence>
<dbReference type="PANTHER" id="PTHR33327:SF3">
    <property type="entry name" value="RNA-DIRECTED DNA POLYMERASE"/>
    <property type="match status" value="1"/>
</dbReference>